<protein>
    <submittedName>
        <fullName evidence="3">Putative peptidoglycan binding domain protein</fullName>
    </submittedName>
</protein>
<accession>A0A158GIT5</accession>
<name>A0A158GIT5_CABCO</name>
<gene>
    <name evidence="3" type="ORF">AWB70_02053</name>
</gene>
<dbReference type="Pfam" id="PF05257">
    <property type="entry name" value="CHAP"/>
    <property type="match status" value="1"/>
</dbReference>
<dbReference type="Proteomes" id="UP000054740">
    <property type="component" value="Unassembled WGS sequence"/>
</dbReference>
<proteinExistence type="predicted"/>
<dbReference type="EMBL" id="FCNY02000004">
    <property type="protein sequence ID" value="SAL31823.1"/>
    <property type="molecule type" value="Genomic_DNA"/>
</dbReference>
<evidence type="ECO:0000313" key="4">
    <source>
        <dbReference type="Proteomes" id="UP000054740"/>
    </source>
</evidence>
<evidence type="ECO:0000313" key="3">
    <source>
        <dbReference type="EMBL" id="SAL31823.1"/>
    </source>
</evidence>
<dbReference type="Gene3D" id="1.10.101.10">
    <property type="entry name" value="PGBD-like superfamily/PGBD"/>
    <property type="match status" value="1"/>
</dbReference>
<feature type="domain" description="Peptidoglycan binding-like" evidence="1">
    <location>
        <begin position="19"/>
        <end position="78"/>
    </location>
</feature>
<feature type="domain" description="Peptidase C51" evidence="2">
    <location>
        <begin position="135"/>
        <end position="231"/>
    </location>
</feature>
<evidence type="ECO:0000259" key="2">
    <source>
        <dbReference type="Pfam" id="PF05257"/>
    </source>
</evidence>
<dbReference type="Pfam" id="PF01471">
    <property type="entry name" value="PG_binding_1"/>
    <property type="match status" value="1"/>
</dbReference>
<dbReference type="InterPro" id="IPR002477">
    <property type="entry name" value="Peptidoglycan-bd-like"/>
</dbReference>
<dbReference type="InterPro" id="IPR007921">
    <property type="entry name" value="CHAP_dom"/>
</dbReference>
<organism evidence="3 4">
    <name type="scientific">Caballeronia cordobensis</name>
    <name type="common">Burkholderia cordobensis</name>
    <dbReference type="NCBI Taxonomy" id="1353886"/>
    <lineage>
        <taxon>Bacteria</taxon>
        <taxon>Pseudomonadati</taxon>
        <taxon>Pseudomonadota</taxon>
        <taxon>Betaproteobacteria</taxon>
        <taxon>Burkholderiales</taxon>
        <taxon>Burkholderiaceae</taxon>
        <taxon>Caballeronia</taxon>
    </lineage>
</organism>
<sequence>MDIRPFDGVILKAGIAAPDKVRLVQDRLRALGYGASVTGIFDAQTESVVKLFQAQHSDDSGLPLKIDGEIGFHTWTALFGVLPSVVQPVAQLLSQALAVAASQDHQMEVPRGSNRGPMVDEYLRAAGMDPTKGSPDSRPWCMCFMYWVFEQAAQHMNRATPLPKTASCHQHWAAAADLANVGRITRQQALDNRNLIQPGLIFILDFGGGMGHTGIVESVLPGGALQTIEGNTNTDGSRNGVGVFRLQRRKPSDTVLTGFVDYSKA</sequence>
<reference evidence="4" key="1">
    <citation type="submission" date="2016-01" db="EMBL/GenBank/DDBJ databases">
        <authorList>
            <person name="Peeters C."/>
        </authorList>
    </citation>
    <scope>NUCLEOTIDE SEQUENCE [LARGE SCALE GENOMIC DNA]</scope>
</reference>
<dbReference type="AlphaFoldDB" id="A0A158GIT5"/>
<dbReference type="SUPFAM" id="SSF47090">
    <property type="entry name" value="PGBD-like"/>
    <property type="match status" value="1"/>
</dbReference>
<dbReference type="Gene3D" id="3.90.1720.10">
    <property type="entry name" value="endopeptidase domain like (from Nostoc punctiforme)"/>
    <property type="match status" value="1"/>
</dbReference>
<evidence type="ECO:0000259" key="1">
    <source>
        <dbReference type="Pfam" id="PF01471"/>
    </source>
</evidence>
<dbReference type="InterPro" id="IPR036366">
    <property type="entry name" value="PGBDSf"/>
</dbReference>
<dbReference type="InterPro" id="IPR036365">
    <property type="entry name" value="PGBD-like_sf"/>
</dbReference>
<keyword evidence="4" id="KW-1185">Reference proteome</keyword>
<dbReference type="RefSeq" id="WP_075644317.1">
    <property type="nucleotide sequence ID" value="NZ_FCNY02000004.1"/>
</dbReference>